<comment type="caution">
    <text evidence="8">The sequence shown here is derived from an EMBL/GenBank/DDBJ whole genome shotgun (WGS) entry which is preliminary data.</text>
</comment>
<dbReference type="Pfam" id="PF00107">
    <property type="entry name" value="ADH_zinc_N"/>
    <property type="match status" value="1"/>
</dbReference>
<dbReference type="Proteomes" id="UP001499854">
    <property type="component" value="Unassembled WGS sequence"/>
</dbReference>
<comment type="cofactor">
    <cofactor evidence="1 6">
        <name>Zn(2+)</name>
        <dbReference type="ChEBI" id="CHEBI:29105"/>
    </cofactor>
</comment>
<gene>
    <name evidence="8" type="ORF">GCM10009838_44560</name>
</gene>
<accession>A0ABN2S1K7</accession>
<dbReference type="EMBL" id="BAAAQM010000025">
    <property type="protein sequence ID" value="GAA1978792.1"/>
    <property type="molecule type" value="Genomic_DNA"/>
</dbReference>
<dbReference type="PANTHER" id="PTHR43350:SF21">
    <property type="entry name" value="S-NITROSOMYCOTHIOL REDUCTASE MSCR"/>
    <property type="match status" value="1"/>
</dbReference>
<dbReference type="InterPro" id="IPR013154">
    <property type="entry name" value="ADH-like_N"/>
</dbReference>
<proteinExistence type="inferred from homology"/>
<dbReference type="InterPro" id="IPR002328">
    <property type="entry name" value="ADH_Zn_CS"/>
</dbReference>
<dbReference type="InterPro" id="IPR013149">
    <property type="entry name" value="ADH-like_C"/>
</dbReference>
<keyword evidence="3 6" id="KW-0479">Metal-binding</keyword>
<evidence type="ECO:0000313" key="8">
    <source>
        <dbReference type="EMBL" id="GAA1978792.1"/>
    </source>
</evidence>
<dbReference type="InterPro" id="IPR020843">
    <property type="entry name" value="ER"/>
</dbReference>
<evidence type="ECO:0000256" key="5">
    <source>
        <dbReference type="ARBA" id="ARBA00023002"/>
    </source>
</evidence>
<evidence type="ECO:0000313" key="9">
    <source>
        <dbReference type="Proteomes" id="UP001499854"/>
    </source>
</evidence>
<dbReference type="Gene3D" id="3.90.180.10">
    <property type="entry name" value="Medium-chain alcohol dehydrogenases, catalytic domain"/>
    <property type="match status" value="1"/>
</dbReference>
<dbReference type="SUPFAM" id="SSF51735">
    <property type="entry name" value="NAD(P)-binding Rossmann-fold domains"/>
    <property type="match status" value="1"/>
</dbReference>
<protein>
    <submittedName>
        <fullName evidence="8">Alcohol dehydrogenase catalytic domain-containing protein</fullName>
    </submittedName>
</protein>
<evidence type="ECO:0000256" key="3">
    <source>
        <dbReference type="ARBA" id="ARBA00022723"/>
    </source>
</evidence>
<dbReference type="PROSITE" id="PS00059">
    <property type="entry name" value="ADH_ZINC"/>
    <property type="match status" value="1"/>
</dbReference>
<keyword evidence="4 6" id="KW-0862">Zinc</keyword>
<reference evidence="8 9" key="1">
    <citation type="journal article" date="2019" name="Int. J. Syst. Evol. Microbiol.">
        <title>The Global Catalogue of Microorganisms (GCM) 10K type strain sequencing project: providing services to taxonomists for standard genome sequencing and annotation.</title>
        <authorList>
            <consortium name="The Broad Institute Genomics Platform"/>
            <consortium name="The Broad Institute Genome Sequencing Center for Infectious Disease"/>
            <person name="Wu L."/>
            <person name="Ma J."/>
        </authorList>
    </citation>
    <scope>NUCLEOTIDE SEQUENCE [LARGE SCALE GENOMIC DNA]</scope>
    <source>
        <strain evidence="8 9">JCM 16013</strain>
    </source>
</reference>
<name>A0ABN2S1K7_9ACTN</name>
<comment type="similarity">
    <text evidence="2 6">Belongs to the zinc-containing alcohol dehydrogenase family.</text>
</comment>
<evidence type="ECO:0000256" key="4">
    <source>
        <dbReference type="ARBA" id="ARBA00022833"/>
    </source>
</evidence>
<sequence>MEHTMRAAVLFETGHETLTVRDDLTVDDPGPGQVKIRIRATGVCHSDLSAMTGVLPQPAPFVPGHEGAGEVVAVGEGVSRVAVGDHVVVCWNPPCGECGDCRRGEGNLCVHIFFGMTFQPHFKLDGNAVYGFAGSGTFAEEMVVPWQCAVKIPDDVPFEVGALIGCGVTTGVGAVLNTARVEPGSSVAVIGAGGVGIAVIQGARIAGAAEIVAVDPVQAKHEAALRFGATRAVRPEDADAAKAEVTGGAGFDYVFEVVGRSALVRQAYALTRRGGTVTVVGAGKNDDHVTFDMFQLFFDNKKILGSYYGGTDPRREYDRLIALWRAGRLDLEGMITARLKLDDINQALDLLRSGAAIRTIIEV</sequence>
<keyword evidence="5" id="KW-0560">Oxidoreductase</keyword>
<evidence type="ECO:0000256" key="6">
    <source>
        <dbReference type="RuleBase" id="RU361277"/>
    </source>
</evidence>
<dbReference type="Pfam" id="PF08240">
    <property type="entry name" value="ADH_N"/>
    <property type="match status" value="1"/>
</dbReference>
<keyword evidence="9" id="KW-1185">Reference proteome</keyword>
<dbReference type="PANTHER" id="PTHR43350">
    <property type="entry name" value="NAD-DEPENDENT ALCOHOL DEHYDROGENASE"/>
    <property type="match status" value="1"/>
</dbReference>
<feature type="domain" description="Enoyl reductase (ER)" evidence="7">
    <location>
        <begin position="14"/>
        <end position="361"/>
    </location>
</feature>
<dbReference type="Gene3D" id="3.40.50.720">
    <property type="entry name" value="NAD(P)-binding Rossmann-like Domain"/>
    <property type="match status" value="1"/>
</dbReference>
<dbReference type="InterPro" id="IPR036291">
    <property type="entry name" value="NAD(P)-bd_dom_sf"/>
</dbReference>
<evidence type="ECO:0000256" key="2">
    <source>
        <dbReference type="ARBA" id="ARBA00008072"/>
    </source>
</evidence>
<organism evidence="8 9">
    <name type="scientific">Catenulispora subtropica</name>
    <dbReference type="NCBI Taxonomy" id="450798"/>
    <lineage>
        <taxon>Bacteria</taxon>
        <taxon>Bacillati</taxon>
        <taxon>Actinomycetota</taxon>
        <taxon>Actinomycetes</taxon>
        <taxon>Catenulisporales</taxon>
        <taxon>Catenulisporaceae</taxon>
        <taxon>Catenulispora</taxon>
    </lineage>
</organism>
<evidence type="ECO:0000259" key="7">
    <source>
        <dbReference type="SMART" id="SM00829"/>
    </source>
</evidence>
<dbReference type="SMART" id="SM00829">
    <property type="entry name" value="PKS_ER"/>
    <property type="match status" value="1"/>
</dbReference>
<evidence type="ECO:0000256" key="1">
    <source>
        <dbReference type="ARBA" id="ARBA00001947"/>
    </source>
</evidence>
<dbReference type="SUPFAM" id="SSF50129">
    <property type="entry name" value="GroES-like"/>
    <property type="match status" value="1"/>
</dbReference>
<dbReference type="InterPro" id="IPR011032">
    <property type="entry name" value="GroES-like_sf"/>
</dbReference>
<dbReference type="CDD" id="cd08279">
    <property type="entry name" value="Zn_ADH_class_III"/>
    <property type="match status" value="1"/>
</dbReference>